<accession>A0AAV9ZS94</accession>
<evidence type="ECO:0000313" key="3">
    <source>
        <dbReference type="Proteomes" id="UP001362999"/>
    </source>
</evidence>
<comment type="caution">
    <text evidence="2">The sequence shown here is derived from an EMBL/GenBank/DDBJ whole genome shotgun (WGS) entry which is preliminary data.</text>
</comment>
<proteinExistence type="predicted"/>
<dbReference type="AlphaFoldDB" id="A0AAV9ZS94"/>
<gene>
    <name evidence="2" type="ORF">R3P38DRAFT_3439002</name>
</gene>
<protein>
    <submittedName>
        <fullName evidence="2">Uncharacterized protein</fullName>
    </submittedName>
</protein>
<evidence type="ECO:0000313" key="2">
    <source>
        <dbReference type="EMBL" id="KAK6989002.1"/>
    </source>
</evidence>
<dbReference type="Proteomes" id="UP001362999">
    <property type="component" value="Unassembled WGS sequence"/>
</dbReference>
<reference evidence="2 3" key="1">
    <citation type="journal article" date="2024" name="J Genomics">
        <title>Draft genome sequencing and assembly of Favolaschia claudopus CIRM-BRFM 2984 isolated from oak limbs.</title>
        <authorList>
            <person name="Navarro D."/>
            <person name="Drula E."/>
            <person name="Chaduli D."/>
            <person name="Cazenave R."/>
            <person name="Ahrendt S."/>
            <person name="Wang J."/>
            <person name="Lipzen A."/>
            <person name="Daum C."/>
            <person name="Barry K."/>
            <person name="Grigoriev I.V."/>
            <person name="Favel A."/>
            <person name="Rosso M.N."/>
            <person name="Martin F."/>
        </authorList>
    </citation>
    <scope>NUCLEOTIDE SEQUENCE [LARGE SCALE GENOMIC DNA]</scope>
    <source>
        <strain evidence="2 3">CIRM-BRFM 2984</strain>
    </source>
</reference>
<organism evidence="2 3">
    <name type="scientific">Favolaschia claudopus</name>
    <dbReference type="NCBI Taxonomy" id="2862362"/>
    <lineage>
        <taxon>Eukaryota</taxon>
        <taxon>Fungi</taxon>
        <taxon>Dikarya</taxon>
        <taxon>Basidiomycota</taxon>
        <taxon>Agaricomycotina</taxon>
        <taxon>Agaricomycetes</taxon>
        <taxon>Agaricomycetidae</taxon>
        <taxon>Agaricales</taxon>
        <taxon>Marasmiineae</taxon>
        <taxon>Mycenaceae</taxon>
        <taxon>Favolaschia</taxon>
    </lineage>
</organism>
<keyword evidence="3" id="KW-1185">Reference proteome</keyword>
<sequence>MEAHLELGLSTDADDFPRSSVLQVLKTKTVTHHGRSLLLYQVQMSVGALSLRAKAGLTDASAFVIPAAMCKWIPAAIMDYALPGLLSRSVRSTTRKSSKAKTHVPKARKPAHKAAPVAGSSATTLELLSDTTLSDATLSGSEIIDLTWLD</sequence>
<evidence type="ECO:0000256" key="1">
    <source>
        <dbReference type="SAM" id="MobiDB-lite"/>
    </source>
</evidence>
<feature type="region of interest" description="Disordered" evidence="1">
    <location>
        <begin position="92"/>
        <end position="115"/>
    </location>
</feature>
<feature type="compositionally biased region" description="Basic residues" evidence="1">
    <location>
        <begin position="93"/>
        <end position="112"/>
    </location>
</feature>
<dbReference type="EMBL" id="JAWWNJ010000118">
    <property type="protein sequence ID" value="KAK6989002.1"/>
    <property type="molecule type" value="Genomic_DNA"/>
</dbReference>
<name>A0AAV9ZS94_9AGAR</name>